<dbReference type="EMBL" id="MT658805">
    <property type="protein sequence ID" value="QNJ57173.1"/>
    <property type="molecule type" value="Genomic_DNA"/>
</dbReference>
<protein>
    <submittedName>
        <fullName evidence="1">Uncharacterized protein</fullName>
    </submittedName>
</protein>
<gene>
    <name evidence="1" type="primary">93</name>
    <name evidence="1" type="ORF">SEA_RABBITRUN_93</name>
</gene>
<dbReference type="GeneID" id="70080740"/>
<accession>A0A7G8LIV1</accession>
<keyword evidence="2" id="KW-1185">Reference proteome</keyword>
<organism evidence="1 2">
    <name type="scientific">Gordonia phage Rabbitrun</name>
    <dbReference type="NCBI Taxonomy" id="2762280"/>
    <lineage>
        <taxon>Viruses</taxon>
        <taxon>Duplodnaviria</taxon>
        <taxon>Heunggongvirae</taxon>
        <taxon>Uroviricota</taxon>
        <taxon>Caudoviricetes</taxon>
        <taxon>Deeyouvirinae</taxon>
        <taxon>Nevillevirus</taxon>
        <taxon>Nevillevirus rabbitrun</taxon>
    </lineage>
</organism>
<reference evidence="1 2" key="1">
    <citation type="submission" date="2020-06" db="EMBL/GenBank/DDBJ databases">
        <authorList>
            <person name="Herren C.D."/>
            <person name="Smith Caldas M."/>
            <person name="Brooke G.M."/>
            <person name="Cabrera L.J."/>
            <person name="Caudill C.B."/>
            <person name="Ewell K.O."/>
            <person name="Haas C.L."/>
            <person name="Shapland G.L."/>
            <person name="Sitek C.J."/>
            <person name="Thompson J.S."/>
            <person name="Pollenz R.S."/>
            <person name="Garlena R.A."/>
            <person name="Russell D.A."/>
            <person name="Pope W.H."/>
            <person name="Jacobs-Sera D."/>
            <person name="Hatfull G.F."/>
        </authorList>
    </citation>
    <scope>NUCLEOTIDE SEQUENCE [LARGE SCALE GENOMIC DNA]</scope>
</reference>
<proteinExistence type="predicted"/>
<evidence type="ECO:0000313" key="2">
    <source>
        <dbReference type="Proteomes" id="UP000515957"/>
    </source>
</evidence>
<dbReference type="KEGG" id="vg:70080740"/>
<dbReference type="Proteomes" id="UP000515957">
    <property type="component" value="Segment"/>
</dbReference>
<sequence>MGHLQRFCRVRGFESRRSDGRRCVDCGYFTNWICRFKSCRRGVKLPDVCSTIDQVHSRQQPPQMRRLHSYFNWMKRTLCAIQFPGVTSSRSDA</sequence>
<dbReference type="RefSeq" id="YP_010246206.1">
    <property type="nucleotide sequence ID" value="NC_060133.1"/>
</dbReference>
<evidence type="ECO:0000313" key="1">
    <source>
        <dbReference type="EMBL" id="QNJ57173.1"/>
    </source>
</evidence>
<name>A0A7G8LIV1_9CAUD</name>